<protein>
    <submittedName>
        <fullName evidence="1">OsmC family protein</fullName>
    </submittedName>
</protein>
<dbReference type="PANTHER" id="PTHR39624:SF2">
    <property type="entry name" value="OSMC-LIKE PROTEIN"/>
    <property type="match status" value="1"/>
</dbReference>
<dbReference type="PANTHER" id="PTHR39624">
    <property type="entry name" value="PROTEIN INVOLVED IN RIMO-MEDIATED BETA-METHYLTHIOLATION OF RIBOSOMAL PROTEIN S12 YCAO"/>
    <property type="match status" value="1"/>
</dbReference>
<dbReference type="InterPro" id="IPR036102">
    <property type="entry name" value="OsmC/Ohrsf"/>
</dbReference>
<evidence type="ECO:0000313" key="1">
    <source>
        <dbReference type="EMBL" id="MBB2505770.1"/>
    </source>
</evidence>
<dbReference type="InterPro" id="IPR015946">
    <property type="entry name" value="KH_dom-like_a/b"/>
</dbReference>
<comment type="caution">
    <text evidence="1">The sequence shown here is derived from an EMBL/GenBank/DDBJ whole genome shotgun (WGS) entry which is preliminary data.</text>
</comment>
<dbReference type="EMBL" id="JACJHR010000121">
    <property type="protein sequence ID" value="MBB2505770.1"/>
    <property type="molecule type" value="Genomic_DNA"/>
</dbReference>
<sequence length="146" mass="16091">MSQPEPGTVVVTDAGSGRYTQRVTTAGHEFLADEPESVGGADAGPTPYDLLLSALGTCTSMTLRMYADRKGIPLTRTTVRLRHDRVHARDCERCETEVGMISRITREISLEGDLDDAQRARLLEIADKCPVHRTLSHEIAIETREV</sequence>
<dbReference type="Proteomes" id="UP000550260">
    <property type="component" value="Unassembled WGS sequence"/>
</dbReference>
<organism evidence="1 2">
    <name type="scientific">Amycolatopsis echigonensis</name>
    <dbReference type="NCBI Taxonomy" id="2576905"/>
    <lineage>
        <taxon>Bacteria</taxon>
        <taxon>Bacillati</taxon>
        <taxon>Actinomycetota</taxon>
        <taxon>Actinomycetes</taxon>
        <taxon>Pseudonocardiales</taxon>
        <taxon>Pseudonocardiaceae</taxon>
        <taxon>Amycolatopsis</taxon>
    </lineage>
</organism>
<dbReference type="InterPro" id="IPR003718">
    <property type="entry name" value="OsmC/Ohr_fam"/>
</dbReference>
<dbReference type="Pfam" id="PF02566">
    <property type="entry name" value="OsmC"/>
    <property type="match status" value="1"/>
</dbReference>
<gene>
    <name evidence="1" type="ORF">H5411_42465</name>
</gene>
<name>A0A8E2B9X9_9PSEU</name>
<accession>A0A8E2B9X9</accession>
<dbReference type="Gene3D" id="3.30.300.20">
    <property type="match status" value="1"/>
</dbReference>
<dbReference type="AlphaFoldDB" id="A0A8E2B9X9"/>
<dbReference type="SUPFAM" id="SSF82784">
    <property type="entry name" value="OsmC-like"/>
    <property type="match status" value="1"/>
</dbReference>
<reference evidence="1 2" key="1">
    <citation type="submission" date="2020-08" db="EMBL/GenBank/DDBJ databases">
        <title>Amycolatopsis echigonensis JCM 21831.</title>
        <authorList>
            <person name="Tedsree N."/>
            <person name="Kuncharoen N."/>
            <person name="Likhitwitayawuid K."/>
            <person name="Tanasupawat S."/>
        </authorList>
    </citation>
    <scope>NUCLEOTIDE SEQUENCE [LARGE SCALE GENOMIC DNA]</scope>
    <source>
        <strain evidence="1 2">JCM 21831</strain>
    </source>
</reference>
<evidence type="ECO:0000313" key="2">
    <source>
        <dbReference type="Proteomes" id="UP000550260"/>
    </source>
</evidence>
<dbReference type="RefSeq" id="WP_183127260.1">
    <property type="nucleotide sequence ID" value="NZ_JACJHR010000121.1"/>
</dbReference>
<proteinExistence type="predicted"/>